<dbReference type="GO" id="GO:0030494">
    <property type="term" value="P:bacteriochlorophyll biosynthetic process"/>
    <property type="evidence" value="ECO:0007669"/>
    <property type="project" value="InterPro"/>
</dbReference>
<dbReference type="GO" id="GO:0015979">
    <property type="term" value="P:photosynthesis"/>
    <property type="evidence" value="ECO:0007669"/>
    <property type="project" value="InterPro"/>
</dbReference>
<dbReference type="InterPro" id="IPR004096">
    <property type="entry name" value="V4R"/>
</dbReference>
<dbReference type="PANTHER" id="PTHR35090:SF1">
    <property type="entry name" value="SLR0144 PROTEIN"/>
    <property type="match status" value="1"/>
</dbReference>
<organism evidence="2 3">
    <name type="scientific">Roseivivax halotolerans</name>
    <dbReference type="NCBI Taxonomy" id="93684"/>
    <lineage>
        <taxon>Bacteria</taxon>
        <taxon>Pseudomonadati</taxon>
        <taxon>Pseudomonadota</taxon>
        <taxon>Alphaproteobacteria</taxon>
        <taxon>Rhodobacterales</taxon>
        <taxon>Roseobacteraceae</taxon>
        <taxon>Roseivivax</taxon>
    </lineage>
</organism>
<accession>A0A1I5V4D5</accession>
<dbReference type="InterPro" id="IPR024096">
    <property type="entry name" value="NO_sig/Golgi_transp_ligand-bd"/>
</dbReference>
<dbReference type="AlphaFoldDB" id="A0A1I5V4D5"/>
<keyword evidence="3" id="KW-1185">Reference proteome</keyword>
<name>A0A1I5V4D5_9RHOB</name>
<evidence type="ECO:0000313" key="2">
    <source>
        <dbReference type="EMBL" id="SFQ02177.1"/>
    </source>
</evidence>
<feature type="domain" description="4-vinyl reductase 4VR" evidence="1">
    <location>
        <begin position="140"/>
        <end position="201"/>
    </location>
</feature>
<dbReference type="PANTHER" id="PTHR35090">
    <property type="entry name" value="DNA-DIRECTED RNA POLYMERASE SUBUNIT I"/>
    <property type="match status" value="1"/>
</dbReference>
<reference evidence="3" key="1">
    <citation type="submission" date="2016-10" db="EMBL/GenBank/DDBJ databases">
        <authorList>
            <person name="Varghese N."/>
            <person name="Submissions S."/>
        </authorList>
    </citation>
    <scope>NUCLEOTIDE SEQUENCE [LARGE SCALE GENOMIC DNA]</scope>
    <source>
        <strain evidence="3">JCM 10271</strain>
    </source>
</reference>
<dbReference type="SUPFAM" id="SSF111126">
    <property type="entry name" value="Ligand-binding domain in the NO signalling and Golgi transport"/>
    <property type="match status" value="1"/>
</dbReference>
<evidence type="ECO:0000313" key="3">
    <source>
        <dbReference type="Proteomes" id="UP000243106"/>
    </source>
</evidence>
<proteinExistence type="predicted"/>
<dbReference type="Gene3D" id="3.30.1380.20">
    <property type="entry name" value="Trafficking protein particle complex subunit 3"/>
    <property type="match status" value="1"/>
</dbReference>
<dbReference type="Proteomes" id="UP000243106">
    <property type="component" value="Unassembled WGS sequence"/>
</dbReference>
<dbReference type="RefSeq" id="WP_093009025.1">
    <property type="nucleotide sequence ID" value="NZ_FOXV01000001.1"/>
</dbReference>
<gene>
    <name evidence="2" type="ORF">SAMN05421853_101316</name>
</gene>
<dbReference type="STRING" id="93684.SAMN05421853_101316"/>
<protein>
    <submittedName>
        <fullName evidence="2">Divinyl protochlorophyllide a 8-vinyl-reductase</fullName>
    </submittedName>
</protein>
<dbReference type="NCBIfam" id="TIGR02019">
    <property type="entry name" value="BchJ"/>
    <property type="match status" value="1"/>
</dbReference>
<sequence length="201" mass="21798">MANSHEIISQPPTGSGLMDANMVASLHAVIEQAKGSASRDRVFADAGIEDLPVDDGTLSEARVARLHSLVRENWPGEASEILDMAGRVAAEVFVSQNITPKAILLLQNMPWSVSAWLVGKAARLNSAGFRGSGTFAIQTTSRLAIYHNPLAIGVTADQPICHFHAAMFEHMFQRMSHRDFVCRETACMAAGHDHCSFELTL</sequence>
<dbReference type="InterPro" id="IPR010249">
    <property type="entry name" value="BchJ"/>
</dbReference>
<dbReference type="EMBL" id="FOXV01000001">
    <property type="protein sequence ID" value="SFQ02177.1"/>
    <property type="molecule type" value="Genomic_DNA"/>
</dbReference>
<dbReference type="Pfam" id="PF02830">
    <property type="entry name" value="V4R"/>
    <property type="match status" value="1"/>
</dbReference>
<evidence type="ECO:0000259" key="1">
    <source>
        <dbReference type="SMART" id="SM00989"/>
    </source>
</evidence>
<dbReference type="SMART" id="SM00989">
    <property type="entry name" value="V4R"/>
    <property type="match status" value="1"/>
</dbReference>